<sequence>MRSKTPGEGTTTVGCGSCSWCTRINKPSTFTGTQEDIIFDMYHIVNCQSTWSETGFNIQLNNHRNHIKKAFCSCEILLNP</sequence>
<accession>A0ABN8QAM3</accession>
<gene>
    <name evidence="1" type="ORF">PLOB_00003951</name>
</gene>
<dbReference type="Proteomes" id="UP001159405">
    <property type="component" value="Unassembled WGS sequence"/>
</dbReference>
<dbReference type="EMBL" id="CALNXK010000115">
    <property type="protein sequence ID" value="CAH3160130.1"/>
    <property type="molecule type" value="Genomic_DNA"/>
</dbReference>
<evidence type="ECO:0000313" key="2">
    <source>
        <dbReference type="Proteomes" id="UP001159405"/>
    </source>
</evidence>
<keyword evidence="2" id="KW-1185">Reference proteome</keyword>
<protein>
    <submittedName>
        <fullName evidence="1">Uncharacterized protein</fullName>
    </submittedName>
</protein>
<evidence type="ECO:0000313" key="1">
    <source>
        <dbReference type="EMBL" id="CAH3160130.1"/>
    </source>
</evidence>
<reference evidence="1 2" key="1">
    <citation type="submission" date="2022-05" db="EMBL/GenBank/DDBJ databases">
        <authorList>
            <consortium name="Genoscope - CEA"/>
            <person name="William W."/>
        </authorList>
    </citation>
    <scope>NUCLEOTIDE SEQUENCE [LARGE SCALE GENOMIC DNA]</scope>
</reference>
<organism evidence="1 2">
    <name type="scientific">Porites lobata</name>
    <dbReference type="NCBI Taxonomy" id="104759"/>
    <lineage>
        <taxon>Eukaryota</taxon>
        <taxon>Metazoa</taxon>
        <taxon>Cnidaria</taxon>
        <taxon>Anthozoa</taxon>
        <taxon>Hexacorallia</taxon>
        <taxon>Scleractinia</taxon>
        <taxon>Fungiina</taxon>
        <taxon>Poritidae</taxon>
        <taxon>Porites</taxon>
    </lineage>
</organism>
<comment type="caution">
    <text evidence="1">The sequence shown here is derived from an EMBL/GenBank/DDBJ whole genome shotgun (WGS) entry which is preliminary data.</text>
</comment>
<feature type="non-terminal residue" evidence="1">
    <location>
        <position position="80"/>
    </location>
</feature>
<proteinExistence type="predicted"/>
<name>A0ABN8QAM3_9CNID</name>